<dbReference type="InterPro" id="IPR002123">
    <property type="entry name" value="Plipid/glycerol_acylTrfase"/>
</dbReference>
<keyword evidence="1" id="KW-0812">Transmembrane</keyword>
<evidence type="ECO:0000256" key="1">
    <source>
        <dbReference type="SAM" id="Phobius"/>
    </source>
</evidence>
<feature type="transmembrane region" description="Helical" evidence="1">
    <location>
        <begin position="36"/>
        <end position="59"/>
    </location>
</feature>
<gene>
    <name evidence="3" type="ORF">PANT1444_LOCUS11517</name>
</gene>
<organism evidence="3">
    <name type="scientific">Phaeocystis antarctica</name>
    <dbReference type="NCBI Taxonomy" id="33657"/>
    <lineage>
        <taxon>Eukaryota</taxon>
        <taxon>Haptista</taxon>
        <taxon>Haptophyta</taxon>
        <taxon>Prymnesiophyceae</taxon>
        <taxon>Phaeocystales</taxon>
        <taxon>Phaeocystaceae</taxon>
        <taxon>Phaeocystis</taxon>
    </lineage>
</organism>
<feature type="transmembrane region" description="Helical" evidence="1">
    <location>
        <begin position="71"/>
        <end position="88"/>
    </location>
</feature>
<dbReference type="GO" id="GO:0016746">
    <property type="term" value="F:acyltransferase activity"/>
    <property type="evidence" value="ECO:0007669"/>
    <property type="project" value="InterPro"/>
</dbReference>
<keyword evidence="1" id="KW-0472">Membrane</keyword>
<feature type="transmembrane region" description="Helical" evidence="1">
    <location>
        <begin position="130"/>
        <end position="150"/>
    </location>
</feature>
<dbReference type="Pfam" id="PF01553">
    <property type="entry name" value="Acyltransferase"/>
    <property type="match status" value="1"/>
</dbReference>
<evidence type="ECO:0000259" key="2">
    <source>
        <dbReference type="Pfam" id="PF01553"/>
    </source>
</evidence>
<dbReference type="AlphaFoldDB" id="A0A7S0HJV0"/>
<protein>
    <recommendedName>
        <fullName evidence="2">Phospholipid/glycerol acyltransferase domain-containing protein</fullName>
    </recommendedName>
</protein>
<dbReference type="SUPFAM" id="SSF69593">
    <property type="entry name" value="Glycerol-3-phosphate (1)-acyltransferase"/>
    <property type="match status" value="1"/>
</dbReference>
<proteinExistence type="predicted"/>
<dbReference type="EMBL" id="HBEP01020494">
    <property type="protein sequence ID" value="CAD8491195.1"/>
    <property type="molecule type" value="Transcribed_RNA"/>
</dbReference>
<feature type="domain" description="Phospholipid/glycerol acyltransferase" evidence="2">
    <location>
        <begin position="99"/>
        <end position="204"/>
    </location>
</feature>
<sequence>MPRSSMGPALSTEEELASSCRPSRHEPQAGGLVPKLLGHLLFCYTCVMSTLLCPLLALVIRPVAPLLPRPIRGASLFRLVALLWHWSLGIQPLPPLDDAGGVTYLCNHRSMADCYVDIWQCDATVVIRQLAAAVSLLGTVAGMVSGRLLIINRGKTNRTQLAAMSAKHPRLLLYPEGTRRPQATTPAPLRPGGLKNAYEAGHPVRIVMTAGKELAIDERRCSAALGVRLWRVASPLLLPGEYDTFEAFMPAVEEVWAATWARLQAGEPEAEEESPLSPR</sequence>
<name>A0A7S0HJV0_9EUKA</name>
<accession>A0A7S0HJV0</accession>
<reference evidence="3" key="1">
    <citation type="submission" date="2021-01" db="EMBL/GenBank/DDBJ databases">
        <authorList>
            <person name="Corre E."/>
            <person name="Pelletier E."/>
            <person name="Niang G."/>
            <person name="Scheremetjew M."/>
            <person name="Finn R."/>
            <person name="Kale V."/>
            <person name="Holt S."/>
            <person name="Cochrane G."/>
            <person name="Meng A."/>
            <person name="Brown T."/>
            <person name="Cohen L."/>
        </authorList>
    </citation>
    <scope>NUCLEOTIDE SEQUENCE</scope>
    <source>
        <strain evidence="3">CCMP1374</strain>
    </source>
</reference>
<keyword evidence="1" id="KW-1133">Transmembrane helix</keyword>
<evidence type="ECO:0000313" key="3">
    <source>
        <dbReference type="EMBL" id="CAD8491195.1"/>
    </source>
</evidence>